<comment type="similarity">
    <text evidence="2">Belongs to the bacterial solute-binding protein 8 family.</text>
</comment>
<evidence type="ECO:0000256" key="4">
    <source>
        <dbReference type="ARBA" id="ARBA00022729"/>
    </source>
</evidence>
<evidence type="ECO:0000256" key="1">
    <source>
        <dbReference type="ARBA" id="ARBA00004196"/>
    </source>
</evidence>
<organism evidence="6 7">
    <name type="scientific">Nostocoides japonicum T1-X7</name>
    <dbReference type="NCBI Taxonomy" id="1194083"/>
    <lineage>
        <taxon>Bacteria</taxon>
        <taxon>Bacillati</taxon>
        <taxon>Actinomycetota</taxon>
        <taxon>Actinomycetes</taxon>
        <taxon>Micrococcales</taxon>
        <taxon>Intrasporangiaceae</taxon>
        <taxon>Nostocoides</taxon>
    </lineage>
</organism>
<dbReference type="GO" id="GO:0030288">
    <property type="term" value="C:outer membrane-bounded periplasmic space"/>
    <property type="evidence" value="ECO:0007669"/>
    <property type="project" value="TreeGrafter"/>
</dbReference>
<dbReference type="SUPFAM" id="SSF53807">
    <property type="entry name" value="Helical backbone' metal receptor"/>
    <property type="match status" value="1"/>
</dbReference>
<feature type="domain" description="Fe/B12 periplasmic-binding" evidence="5">
    <location>
        <begin position="88"/>
        <end position="351"/>
    </location>
</feature>
<keyword evidence="4" id="KW-0732">Signal</keyword>
<dbReference type="Proteomes" id="UP000035721">
    <property type="component" value="Unassembled WGS sequence"/>
</dbReference>
<evidence type="ECO:0000313" key="6">
    <source>
        <dbReference type="EMBL" id="CCH76978.1"/>
    </source>
</evidence>
<dbReference type="OrthoDB" id="9793175at2"/>
<dbReference type="PROSITE" id="PS50983">
    <property type="entry name" value="FE_B12_PBP"/>
    <property type="match status" value="1"/>
</dbReference>
<dbReference type="AlphaFoldDB" id="A0A077LTN4"/>
<keyword evidence="7" id="KW-1185">Reference proteome</keyword>
<dbReference type="RefSeq" id="WP_048553854.1">
    <property type="nucleotide sequence ID" value="NZ_HF570958.1"/>
</dbReference>
<accession>A0A077LTN4</accession>
<name>A0A077LTN4_9MICO</name>
<evidence type="ECO:0000259" key="5">
    <source>
        <dbReference type="PROSITE" id="PS50983"/>
    </source>
</evidence>
<dbReference type="PANTHER" id="PTHR30532">
    <property type="entry name" value="IRON III DICITRATE-BINDING PERIPLASMIC PROTEIN"/>
    <property type="match status" value="1"/>
</dbReference>
<comment type="caution">
    <text evidence="6">The sequence shown here is derived from an EMBL/GenBank/DDBJ whole genome shotgun (WGS) entry which is preliminary data.</text>
</comment>
<evidence type="ECO:0000256" key="2">
    <source>
        <dbReference type="ARBA" id="ARBA00008814"/>
    </source>
</evidence>
<gene>
    <name evidence="6" type="ORF">BN12_1560038</name>
</gene>
<comment type="subcellular location">
    <subcellularLocation>
        <location evidence="1">Cell envelope</location>
    </subcellularLocation>
</comment>
<reference evidence="6 7" key="1">
    <citation type="journal article" date="2013" name="ISME J.">
        <title>A metabolic model for members of the genus Tetrasphaera involved in enhanced biological phosphorus removal.</title>
        <authorList>
            <person name="Kristiansen R."/>
            <person name="Nguyen H.T.T."/>
            <person name="Saunders A.M."/>
            <person name="Nielsen J.L."/>
            <person name="Wimmer R."/>
            <person name="Le V.Q."/>
            <person name="McIlroy S.J."/>
            <person name="Petrovski S."/>
            <person name="Seviour R.J."/>
            <person name="Calteau A."/>
            <person name="Nielsen K.L."/>
            <person name="Nielsen P.H."/>
        </authorList>
    </citation>
    <scope>NUCLEOTIDE SEQUENCE [LARGE SCALE GENOMIC DNA]</scope>
    <source>
        <strain evidence="6 7">T1-X7</strain>
    </source>
</reference>
<protein>
    <submittedName>
        <fullName evidence="6">Putative Periplasmic binding protein</fullName>
    </submittedName>
</protein>
<dbReference type="PANTHER" id="PTHR30532:SF25">
    <property type="entry name" value="IRON(III) DICITRATE-BINDING PERIPLASMIC PROTEIN"/>
    <property type="match status" value="1"/>
</dbReference>
<dbReference type="Gene3D" id="3.40.50.1980">
    <property type="entry name" value="Nitrogenase molybdenum iron protein domain"/>
    <property type="match status" value="2"/>
</dbReference>
<proteinExistence type="inferred from homology"/>
<dbReference type="InterPro" id="IPR051313">
    <property type="entry name" value="Bact_iron-sidero_bind"/>
</dbReference>
<dbReference type="GO" id="GO:1901678">
    <property type="term" value="P:iron coordination entity transport"/>
    <property type="evidence" value="ECO:0007669"/>
    <property type="project" value="UniProtKB-ARBA"/>
</dbReference>
<sequence length="352" mass="36781">MPLATLERPHADPTPARVAVSRRIAGAVTRPGVTRRDLLAGGLLGTTALGLSACGSSAEGTGTSSPTRRTRVVDTVKGQVTVPTSPSHVVSINPYATATLYDVGLSPVGVYDEGEEYVSPRYRARWEKAARIGPQGEIDLEKVAALTPDLIVGVDYTWNTDSYAKLTAIAPTVIAPATTWQATAHTVADASNRLDALTTLRSRLTSRSAAIRKDHASVLAAYTWNILQGGFDAGRFWLYGPASDAGTILAAAGVRFATASTRIKGSGNTVVSYENIDLLADGDVIGYYAAFDGTPNNKGPQLFAQPGFKALAAVKAGRTVPIPDFLPGGYGDALAVLDELEAGLKKLAATSP</sequence>
<dbReference type="EMBL" id="CAJB01000064">
    <property type="protein sequence ID" value="CCH76978.1"/>
    <property type="molecule type" value="Genomic_DNA"/>
</dbReference>
<dbReference type="STRING" id="1194083.BN12_1560038"/>
<evidence type="ECO:0000313" key="7">
    <source>
        <dbReference type="Proteomes" id="UP000035721"/>
    </source>
</evidence>
<keyword evidence="3" id="KW-0813">Transport</keyword>
<evidence type="ECO:0000256" key="3">
    <source>
        <dbReference type="ARBA" id="ARBA00022448"/>
    </source>
</evidence>
<dbReference type="InterPro" id="IPR002491">
    <property type="entry name" value="ABC_transptr_periplasmic_BD"/>
</dbReference>
<dbReference type="Pfam" id="PF01497">
    <property type="entry name" value="Peripla_BP_2"/>
    <property type="match status" value="1"/>
</dbReference>